<evidence type="ECO:0000313" key="1">
    <source>
        <dbReference type="EMBL" id="KAJ9601407.1"/>
    </source>
</evidence>
<proteinExistence type="predicted"/>
<keyword evidence="2" id="KW-1185">Reference proteome</keyword>
<feature type="non-terminal residue" evidence="1">
    <location>
        <position position="1"/>
    </location>
</feature>
<dbReference type="Proteomes" id="UP001233999">
    <property type="component" value="Unassembled WGS sequence"/>
</dbReference>
<feature type="non-terminal residue" evidence="1">
    <location>
        <position position="50"/>
    </location>
</feature>
<dbReference type="EMBL" id="JASPKZ010000018">
    <property type="protein sequence ID" value="KAJ9601407.1"/>
    <property type="molecule type" value="Genomic_DNA"/>
</dbReference>
<dbReference type="AlphaFoldDB" id="A0AAD8ETS8"/>
<comment type="caution">
    <text evidence="1">The sequence shown here is derived from an EMBL/GenBank/DDBJ whole genome shotgun (WGS) entry which is preliminary data.</text>
</comment>
<gene>
    <name evidence="1" type="ORF">L9F63_000431</name>
</gene>
<reference evidence="1" key="1">
    <citation type="journal article" date="2023" name="IScience">
        <title>Live-bearing cockroach genome reveals convergent evolutionary mechanisms linked to viviparity in insects and beyond.</title>
        <authorList>
            <person name="Fouks B."/>
            <person name="Harrison M.C."/>
            <person name="Mikhailova A.A."/>
            <person name="Marchal E."/>
            <person name="English S."/>
            <person name="Carruthers M."/>
            <person name="Jennings E.C."/>
            <person name="Chiamaka E.L."/>
            <person name="Frigard R.A."/>
            <person name="Pippel M."/>
            <person name="Attardo G.M."/>
            <person name="Benoit J.B."/>
            <person name="Bornberg-Bauer E."/>
            <person name="Tobe S.S."/>
        </authorList>
    </citation>
    <scope>NUCLEOTIDE SEQUENCE</scope>
    <source>
        <strain evidence="1">Stay&amp;Tobe</strain>
    </source>
</reference>
<sequence length="50" mass="5729">SCSDTSSFSLMGKAVSSQIKHLTFFMDHNYMKWDLLVSSILPKESTIRIF</sequence>
<protein>
    <submittedName>
        <fullName evidence="1">Uncharacterized protein</fullName>
    </submittedName>
</protein>
<name>A0AAD8ETS8_DIPPU</name>
<organism evidence="1 2">
    <name type="scientific">Diploptera punctata</name>
    <name type="common">Pacific beetle cockroach</name>
    <dbReference type="NCBI Taxonomy" id="6984"/>
    <lineage>
        <taxon>Eukaryota</taxon>
        <taxon>Metazoa</taxon>
        <taxon>Ecdysozoa</taxon>
        <taxon>Arthropoda</taxon>
        <taxon>Hexapoda</taxon>
        <taxon>Insecta</taxon>
        <taxon>Pterygota</taxon>
        <taxon>Neoptera</taxon>
        <taxon>Polyneoptera</taxon>
        <taxon>Dictyoptera</taxon>
        <taxon>Blattodea</taxon>
        <taxon>Blaberoidea</taxon>
        <taxon>Blaberidae</taxon>
        <taxon>Diplopterinae</taxon>
        <taxon>Diploptera</taxon>
    </lineage>
</organism>
<evidence type="ECO:0000313" key="2">
    <source>
        <dbReference type="Proteomes" id="UP001233999"/>
    </source>
</evidence>
<reference evidence="1" key="2">
    <citation type="submission" date="2023-05" db="EMBL/GenBank/DDBJ databases">
        <authorList>
            <person name="Fouks B."/>
        </authorList>
    </citation>
    <scope>NUCLEOTIDE SEQUENCE</scope>
    <source>
        <strain evidence="1">Stay&amp;Tobe</strain>
        <tissue evidence="1">Testes</tissue>
    </source>
</reference>
<accession>A0AAD8ETS8</accession>